<keyword evidence="2" id="KW-0328">Glycosyltransferase</keyword>
<dbReference type="Pfam" id="PF04577">
    <property type="entry name" value="Glyco_transf_61"/>
    <property type="match status" value="1"/>
</dbReference>
<gene>
    <name evidence="8" type="ORF">KK1_009720</name>
</gene>
<comment type="subcellular location">
    <subcellularLocation>
        <location evidence="1">Golgi apparatus membrane</location>
        <topology evidence="1">Single-pass type II membrane protein</topology>
    </subcellularLocation>
</comment>
<dbReference type="EMBL" id="CM003605">
    <property type="protein sequence ID" value="KYP70500.1"/>
    <property type="molecule type" value="Genomic_DNA"/>
</dbReference>
<name>A0A151TTW6_CAJCA</name>
<keyword evidence="6" id="KW-0472">Membrane</keyword>
<keyword evidence="4" id="KW-0325">Glycoprotein</keyword>
<dbReference type="InterPro" id="IPR007657">
    <property type="entry name" value="Glycosyltransferase_61"/>
</dbReference>
<dbReference type="OMA" id="GVHHPCD"/>
<feature type="compositionally biased region" description="Low complexity" evidence="5">
    <location>
        <begin position="348"/>
        <end position="361"/>
    </location>
</feature>
<dbReference type="PANTHER" id="PTHR20961:SF124">
    <property type="entry name" value="GLYCOSYLTRANSFERASE"/>
    <property type="match status" value="1"/>
</dbReference>
<feature type="transmembrane region" description="Helical" evidence="6">
    <location>
        <begin position="43"/>
        <end position="64"/>
    </location>
</feature>
<proteinExistence type="predicted"/>
<keyword evidence="6" id="KW-1133">Transmembrane helix</keyword>
<keyword evidence="9" id="KW-1185">Reference proteome</keyword>
<protein>
    <recommendedName>
        <fullName evidence="7">Glycosyltransferase 61 catalytic domain-containing protein</fullName>
    </recommendedName>
</protein>
<evidence type="ECO:0000313" key="8">
    <source>
        <dbReference type="EMBL" id="KYP70500.1"/>
    </source>
</evidence>
<reference evidence="8 9" key="1">
    <citation type="journal article" date="2012" name="Nat. Biotechnol.">
        <title>Draft genome sequence of pigeonpea (Cajanus cajan), an orphan legume crop of resource-poor farmers.</title>
        <authorList>
            <person name="Varshney R.K."/>
            <person name="Chen W."/>
            <person name="Li Y."/>
            <person name="Bharti A.K."/>
            <person name="Saxena R.K."/>
            <person name="Schlueter J.A."/>
            <person name="Donoghue M.T."/>
            <person name="Azam S."/>
            <person name="Fan G."/>
            <person name="Whaley A.M."/>
            <person name="Farmer A.D."/>
            <person name="Sheridan J."/>
            <person name="Iwata A."/>
            <person name="Tuteja R."/>
            <person name="Penmetsa R.V."/>
            <person name="Wu W."/>
            <person name="Upadhyaya H.D."/>
            <person name="Yang S.P."/>
            <person name="Shah T."/>
            <person name="Saxena K.B."/>
            <person name="Michael T."/>
            <person name="McCombie W.R."/>
            <person name="Yang B."/>
            <person name="Zhang G."/>
            <person name="Yang H."/>
            <person name="Wang J."/>
            <person name="Spillane C."/>
            <person name="Cook D.R."/>
            <person name="May G.D."/>
            <person name="Xu X."/>
            <person name="Jackson S.A."/>
        </authorList>
    </citation>
    <scope>NUCLEOTIDE SEQUENCE [LARGE SCALE GENOMIC DNA]</scope>
    <source>
        <strain evidence="9">cv. Asha</strain>
    </source>
</reference>
<dbReference type="AlphaFoldDB" id="A0A151TTW6"/>
<evidence type="ECO:0000256" key="3">
    <source>
        <dbReference type="ARBA" id="ARBA00022679"/>
    </source>
</evidence>
<dbReference type="InterPro" id="IPR049625">
    <property type="entry name" value="Glyco_transf_61_cat"/>
</dbReference>
<keyword evidence="3" id="KW-0808">Transferase</keyword>
<evidence type="ECO:0000313" key="9">
    <source>
        <dbReference type="Proteomes" id="UP000075243"/>
    </source>
</evidence>
<accession>A0A151TTW6</accession>
<evidence type="ECO:0000259" key="7">
    <source>
        <dbReference type="Pfam" id="PF04577"/>
    </source>
</evidence>
<organism evidence="8 9">
    <name type="scientific">Cajanus cajan</name>
    <name type="common">Pigeon pea</name>
    <name type="synonym">Cajanus indicus</name>
    <dbReference type="NCBI Taxonomy" id="3821"/>
    <lineage>
        <taxon>Eukaryota</taxon>
        <taxon>Viridiplantae</taxon>
        <taxon>Streptophyta</taxon>
        <taxon>Embryophyta</taxon>
        <taxon>Tracheophyta</taxon>
        <taxon>Spermatophyta</taxon>
        <taxon>Magnoliopsida</taxon>
        <taxon>eudicotyledons</taxon>
        <taxon>Gunneridae</taxon>
        <taxon>Pentapetalae</taxon>
        <taxon>rosids</taxon>
        <taxon>fabids</taxon>
        <taxon>Fabales</taxon>
        <taxon>Fabaceae</taxon>
        <taxon>Papilionoideae</taxon>
        <taxon>50 kb inversion clade</taxon>
        <taxon>NPAAA clade</taxon>
        <taxon>indigoferoid/millettioid clade</taxon>
        <taxon>Phaseoleae</taxon>
        <taxon>Cajanus</taxon>
    </lineage>
</organism>
<dbReference type="GO" id="GO:0016763">
    <property type="term" value="F:pentosyltransferase activity"/>
    <property type="evidence" value="ECO:0007669"/>
    <property type="project" value="UniProtKB-ARBA"/>
</dbReference>
<dbReference type="Gramene" id="C.cajan_09452.t">
    <property type="protein sequence ID" value="C.cajan_09452.t"/>
    <property type="gene ID" value="C.cajan_09452"/>
</dbReference>
<sequence>MVHYHRYHQPRKGVTDSNKDEESQNLVLDCSTSAYYKRTRPKLLSFLFLITLLSCCYVFAPLFLCPSFPFSLLCNSPGTENDVSRDGVDVYASSTCSSVSAVYFVFYMLFSPNNVLCLFDNAGTICCDRSSYRSDICVMKGDIRTHSASTSVFLFNSRSPDNGSTNAEEELQHEKIKPYTRKWEKSVMNNIDELNLVSKKVNLVSVGGCDVQHDVPAVFFSTGGYTGNVYHEFNDGIIPLYITSQHFNKKVVFVILELHNWWVTKYEDVLSRLSDFPVIDFTKDNRTHCFPEAIVGLTIHDELTVNSALMRGNKSIVDFRNLLDQAYWPRIKGLIHDEEREAQEKLIEQTSSSPSSETSQQHYIKQQVPENPMKKPKLVILSRSGSRSITNENLLVKMAKEIGFLVQVLKPDRTTELAMIYRTLNASDVMIGVHGAAMTHFLFLRPGSVFIQVDPLGTSWAAETYYGEPARKLGLKYIGYEIHPRESSLYVKYDKNDPILRDPTSITKKGWEYTKKIYLDSQKVTLDLGRFRKRLLRAYEYALSKSKLNLQNPPI</sequence>
<keyword evidence="6" id="KW-0812">Transmembrane</keyword>
<dbReference type="Proteomes" id="UP000075243">
    <property type="component" value="Chromosome 3"/>
</dbReference>
<evidence type="ECO:0000256" key="2">
    <source>
        <dbReference type="ARBA" id="ARBA00022676"/>
    </source>
</evidence>
<dbReference type="GO" id="GO:0000139">
    <property type="term" value="C:Golgi membrane"/>
    <property type="evidence" value="ECO:0007669"/>
    <property type="project" value="UniProtKB-SubCell"/>
</dbReference>
<evidence type="ECO:0000256" key="5">
    <source>
        <dbReference type="SAM" id="MobiDB-lite"/>
    </source>
</evidence>
<dbReference type="PANTHER" id="PTHR20961">
    <property type="entry name" value="GLYCOSYLTRANSFERASE"/>
    <property type="match status" value="1"/>
</dbReference>
<feature type="region of interest" description="Disordered" evidence="5">
    <location>
        <begin position="342"/>
        <end position="362"/>
    </location>
</feature>
<evidence type="ECO:0000256" key="4">
    <source>
        <dbReference type="ARBA" id="ARBA00023180"/>
    </source>
</evidence>
<evidence type="ECO:0000256" key="6">
    <source>
        <dbReference type="SAM" id="Phobius"/>
    </source>
</evidence>
<evidence type="ECO:0000256" key="1">
    <source>
        <dbReference type="ARBA" id="ARBA00004323"/>
    </source>
</evidence>
<feature type="domain" description="Glycosyltransferase 61 catalytic" evidence="7">
    <location>
        <begin position="361"/>
        <end position="451"/>
    </location>
</feature>